<dbReference type="Gene3D" id="2.40.10.10">
    <property type="entry name" value="Trypsin-like serine proteases"/>
    <property type="match status" value="2"/>
</dbReference>
<sequence length="1405" mass="150369">MPGPVPNPGIARLWSNGAPQGAGFLATPRTVLTCGHVVSVIADEPESVPLRPGLAVRLDFPLAGRAARRQTATLVRHIPVAPDGTGDIAVLSLAEDPPPGVEPVRLLDVETVRDHPFTAFGFPAGGDGDGVWSSGRIAGERGRGWVQIESTGACEILPGFSGTPLWDEQLKGVVGMVVATDRRFLGRAAYAITAEVLIETHPEVRRHAALPSPFRGLLPFREQDAEHFFGRSAQIRELTEAVTTSAVVPVIGASGVGKSSLVHAGLVPGLRRRGDYSVATLVPEPAVRAEHMLAAALLPLLDVLGDPVEQVHRLAQRLGDGPAAAAAVKEALNRSGTRQLLLTIDQFEVLFRCSPDAADALVERVTGMTEWRTVDGGPLVRLVFTLRLDFLTAMSRFPALERACETSAFFVNMPSTEQLREVVLSPLGSFHGAVRFEERLAERLLSDAGRSPGALPLVEFALTLLWERRRQGVLTHASYEEIGHVAGALSTHAERAVKERLGDLSDDVRRLFVQLVRPGDGANGHPVDTGRTARRTELPPECWKAAQLLAIQRLVHLDTASDGVETVSLAHEALLEHWPTLGIWAGMDRDFRGWQEHLRTRVSRWELSGHDRALLMRGSELSTAERWLGRRQDDICEGERRYIRAGVEGRRRRRFRAALVATAVLTAMTGLAAASLTSVYDNRAAELASGLVQEAQRQANSHLEPAALLSVAAWHTASTQQARDNLFDRYLAAARFDAILPANGAVAETALDDAGRVLAVRTDAGKLTVWRLTDGPPGERARPRVVLRLDKVSAVAVSPDGRRLALGGDGNRISVRDLSGGRPALTLQGAASTNSLDRAVDQLAFDRTGRRLISHPPQQTTAQVWDLDRPAAPAVTLRSPARTEGEAWAFAFDAGGTHVVADHMGSPIAWEARTGRALPANEPASGPGSPAVWFVHGPHPVVAQCRDGRWHLTEPADGGGTDARLAQNVPCATGDELAGVSDQLLLGRRKDTVTAYDAHSGQPLGEFTEDAASGGRYTRYYLSNGARTFAFARGTEVLAMSVPAPGSLGTVSGINGAAPAGAEGDAERAQFSPSGRCLVTVGVGGPVAVWDPATGRRLSADGSGKGGNPLHAVFDPAEKTLAVSDMTEPAVTLYSLPGLRVLHRLRIELPQGTTPGAASVTGLGFGPQGRLTTLAGGAVSQWDVTTGHRIGQPLLFGRDKAAEHMAMAVDPHSGSVALTTPDRRGVETWDISARRRLKVLVPRFNSPLLDWYRAVRYSTDGKRLMLVGQDGETEVQEADTGHRLITVPAAPSRYTAFLAHSGQVVSTRSDTLETWGPEGLVTRTRIPPTARVRAVIPAPDGRRLLLTTGDELVVRFLLTPASPDAWAASLCSRVTRDISRSDMGTVHYGILERYLLGVTACSAQG</sequence>
<dbReference type="InterPro" id="IPR015943">
    <property type="entry name" value="WD40/YVTN_repeat-like_dom_sf"/>
</dbReference>
<dbReference type="InterPro" id="IPR027417">
    <property type="entry name" value="P-loop_NTPase"/>
</dbReference>
<feature type="domain" description="Novel STAND NTPase 1" evidence="1">
    <location>
        <begin position="213"/>
        <end position="612"/>
    </location>
</feature>
<gene>
    <name evidence="2" type="ORF">AB0L16_16940</name>
</gene>
<organism evidence="2 3">
    <name type="scientific">Streptomyces orinoci</name>
    <name type="common">Streptoverticillium orinoci</name>
    <dbReference type="NCBI Taxonomy" id="67339"/>
    <lineage>
        <taxon>Bacteria</taxon>
        <taxon>Bacillati</taxon>
        <taxon>Actinomycetota</taxon>
        <taxon>Actinomycetes</taxon>
        <taxon>Kitasatosporales</taxon>
        <taxon>Streptomycetaceae</taxon>
        <taxon>Streptomyces</taxon>
    </lineage>
</organism>
<dbReference type="SUPFAM" id="SSF63829">
    <property type="entry name" value="Calcium-dependent phosphotriesterase"/>
    <property type="match status" value="1"/>
</dbReference>
<dbReference type="InterPro" id="IPR043504">
    <property type="entry name" value="Peptidase_S1_PA_chymotrypsin"/>
</dbReference>
<comment type="caution">
    <text evidence="2">The sequence shown here is derived from an EMBL/GenBank/DDBJ whole genome shotgun (WGS) entry which is preliminary data.</text>
</comment>
<protein>
    <submittedName>
        <fullName evidence="2">Trypsin-like peptidase domain-containing protein</fullName>
    </submittedName>
</protein>
<dbReference type="Pfam" id="PF20703">
    <property type="entry name" value="nSTAND1"/>
    <property type="match status" value="1"/>
</dbReference>
<dbReference type="PANTHER" id="PTHR19879">
    <property type="entry name" value="TRANSCRIPTION INITIATION FACTOR TFIID"/>
    <property type="match status" value="1"/>
</dbReference>
<dbReference type="Gene3D" id="2.130.10.10">
    <property type="entry name" value="YVTN repeat-like/Quinoprotein amine dehydrogenase"/>
    <property type="match status" value="3"/>
</dbReference>
<dbReference type="PANTHER" id="PTHR19879:SF9">
    <property type="entry name" value="TRANSCRIPTION INITIATION FACTOR TFIID SUBUNIT 5"/>
    <property type="match status" value="1"/>
</dbReference>
<dbReference type="InterPro" id="IPR009003">
    <property type="entry name" value="Peptidase_S1_PA"/>
</dbReference>
<dbReference type="RefSeq" id="WP_109280603.1">
    <property type="nucleotide sequence ID" value="NZ_JBFAUK010000012.1"/>
</dbReference>
<name>A0ABV3JZ37_STRON</name>
<dbReference type="SUPFAM" id="SSF50494">
    <property type="entry name" value="Trypsin-like serine proteases"/>
    <property type="match status" value="1"/>
</dbReference>
<reference evidence="2 3" key="1">
    <citation type="submission" date="2024-06" db="EMBL/GenBank/DDBJ databases">
        <title>The Natural Products Discovery Center: Release of the First 8490 Sequenced Strains for Exploring Actinobacteria Biosynthetic Diversity.</title>
        <authorList>
            <person name="Kalkreuter E."/>
            <person name="Kautsar S.A."/>
            <person name="Yang D."/>
            <person name="Bader C.D."/>
            <person name="Teijaro C.N."/>
            <person name="Fluegel L."/>
            <person name="Davis C.M."/>
            <person name="Simpson J.R."/>
            <person name="Lauterbach L."/>
            <person name="Steele A.D."/>
            <person name="Gui C."/>
            <person name="Meng S."/>
            <person name="Li G."/>
            <person name="Viehrig K."/>
            <person name="Ye F."/>
            <person name="Su P."/>
            <person name="Kiefer A.F."/>
            <person name="Nichols A."/>
            <person name="Cepeda A.J."/>
            <person name="Yan W."/>
            <person name="Fan B."/>
            <person name="Jiang Y."/>
            <person name="Adhikari A."/>
            <person name="Zheng C.-J."/>
            <person name="Schuster L."/>
            <person name="Cowan T.M."/>
            <person name="Smanski M.J."/>
            <person name="Chevrette M.G."/>
            <person name="De Carvalho L.P.S."/>
            <person name="Shen B."/>
        </authorList>
    </citation>
    <scope>NUCLEOTIDE SEQUENCE [LARGE SCALE GENOMIC DNA]</scope>
    <source>
        <strain evidence="2 3">NPDC052347</strain>
    </source>
</reference>
<evidence type="ECO:0000313" key="2">
    <source>
        <dbReference type="EMBL" id="MEV5508145.1"/>
    </source>
</evidence>
<dbReference type="InterPro" id="IPR049052">
    <property type="entry name" value="nSTAND1"/>
</dbReference>
<proteinExistence type="predicted"/>
<dbReference type="SUPFAM" id="SSF52540">
    <property type="entry name" value="P-loop containing nucleoside triphosphate hydrolases"/>
    <property type="match status" value="1"/>
</dbReference>
<evidence type="ECO:0000313" key="3">
    <source>
        <dbReference type="Proteomes" id="UP001552594"/>
    </source>
</evidence>
<evidence type="ECO:0000259" key="1">
    <source>
        <dbReference type="Pfam" id="PF20703"/>
    </source>
</evidence>
<dbReference type="Proteomes" id="UP001552594">
    <property type="component" value="Unassembled WGS sequence"/>
</dbReference>
<dbReference type="Pfam" id="PF13365">
    <property type="entry name" value="Trypsin_2"/>
    <property type="match status" value="1"/>
</dbReference>
<dbReference type="SUPFAM" id="SSF82171">
    <property type="entry name" value="DPP6 N-terminal domain-like"/>
    <property type="match status" value="1"/>
</dbReference>
<keyword evidence="3" id="KW-1185">Reference proteome</keyword>
<dbReference type="EMBL" id="JBFAUK010000012">
    <property type="protein sequence ID" value="MEV5508145.1"/>
    <property type="molecule type" value="Genomic_DNA"/>
</dbReference>
<accession>A0ABV3JZ37</accession>